<proteinExistence type="predicted"/>
<reference evidence="2" key="1">
    <citation type="journal article" date="2020" name="Stud. Mycol.">
        <title>101 Dothideomycetes genomes: a test case for predicting lifestyles and emergence of pathogens.</title>
        <authorList>
            <person name="Haridas S."/>
            <person name="Albert R."/>
            <person name="Binder M."/>
            <person name="Bloem J."/>
            <person name="Labutti K."/>
            <person name="Salamov A."/>
            <person name="Andreopoulos B."/>
            <person name="Baker S."/>
            <person name="Barry K."/>
            <person name="Bills G."/>
            <person name="Bluhm B."/>
            <person name="Cannon C."/>
            <person name="Castanera R."/>
            <person name="Culley D."/>
            <person name="Daum C."/>
            <person name="Ezra D."/>
            <person name="Gonzalez J."/>
            <person name="Henrissat B."/>
            <person name="Kuo A."/>
            <person name="Liang C."/>
            <person name="Lipzen A."/>
            <person name="Lutzoni F."/>
            <person name="Magnuson J."/>
            <person name="Mondo S."/>
            <person name="Nolan M."/>
            <person name="Ohm R."/>
            <person name="Pangilinan J."/>
            <person name="Park H.-J."/>
            <person name="Ramirez L."/>
            <person name="Alfaro M."/>
            <person name="Sun H."/>
            <person name="Tritt A."/>
            <person name="Yoshinaga Y."/>
            <person name="Zwiers L.-H."/>
            <person name="Turgeon B."/>
            <person name="Goodwin S."/>
            <person name="Spatafora J."/>
            <person name="Crous P."/>
            <person name="Grigoriev I."/>
        </authorList>
    </citation>
    <scope>NUCLEOTIDE SEQUENCE</scope>
    <source>
        <strain evidence="2">CBS 207.26</strain>
    </source>
</reference>
<evidence type="ECO:0000313" key="3">
    <source>
        <dbReference type="Proteomes" id="UP000800200"/>
    </source>
</evidence>
<feature type="chain" id="PRO_5025376845" description="Secreted protein" evidence="1">
    <location>
        <begin position="21"/>
        <end position="169"/>
    </location>
</feature>
<dbReference type="Proteomes" id="UP000800200">
    <property type="component" value="Unassembled WGS sequence"/>
</dbReference>
<evidence type="ECO:0000256" key="1">
    <source>
        <dbReference type="SAM" id="SignalP"/>
    </source>
</evidence>
<gene>
    <name evidence="2" type="ORF">K469DRAFT_761484</name>
</gene>
<accession>A0A6A6DCA8</accession>
<organism evidence="2 3">
    <name type="scientific">Zopfia rhizophila CBS 207.26</name>
    <dbReference type="NCBI Taxonomy" id="1314779"/>
    <lineage>
        <taxon>Eukaryota</taxon>
        <taxon>Fungi</taxon>
        <taxon>Dikarya</taxon>
        <taxon>Ascomycota</taxon>
        <taxon>Pezizomycotina</taxon>
        <taxon>Dothideomycetes</taxon>
        <taxon>Dothideomycetes incertae sedis</taxon>
        <taxon>Zopfiaceae</taxon>
        <taxon>Zopfia</taxon>
    </lineage>
</organism>
<sequence length="169" mass="18170">MHFLSLFFTFAATLASIVNAGCFKKGQTGTLSDEVKRNAQSLCMRTLSGFYVDGQQRGNCVPDADPKKHWFFRIKKTGGKDGSLRVADCDGGLLYWMLACPTRGGKGTAYRLDRSEIGGFEFSADVNGGSCQDPAYSMLPFVPQPTHGLVANPARARSLPASVASSFTA</sequence>
<keyword evidence="3" id="KW-1185">Reference proteome</keyword>
<evidence type="ECO:0000313" key="2">
    <source>
        <dbReference type="EMBL" id="KAF2176002.1"/>
    </source>
</evidence>
<evidence type="ECO:0008006" key="4">
    <source>
        <dbReference type="Google" id="ProtNLM"/>
    </source>
</evidence>
<keyword evidence="1" id="KW-0732">Signal</keyword>
<protein>
    <recommendedName>
        <fullName evidence="4">Secreted protein</fullName>
    </recommendedName>
</protein>
<dbReference type="AlphaFoldDB" id="A0A6A6DCA8"/>
<name>A0A6A6DCA8_9PEZI</name>
<feature type="signal peptide" evidence="1">
    <location>
        <begin position="1"/>
        <end position="20"/>
    </location>
</feature>
<dbReference type="EMBL" id="ML994717">
    <property type="protein sequence ID" value="KAF2176002.1"/>
    <property type="molecule type" value="Genomic_DNA"/>
</dbReference>